<gene>
    <name evidence="2" type="ORF">PHACADRAFT_264743</name>
</gene>
<name>K5VTP0_PHACS</name>
<keyword evidence="3" id="KW-1185">Reference proteome</keyword>
<dbReference type="RefSeq" id="XP_007401355.1">
    <property type="nucleotide sequence ID" value="XM_007401293.1"/>
</dbReference>
<dbReference type="GeneID" id="18918902"/>
<protein>
    <submittedName>
        <fullName evidence="2">Uncharacterized protein</fullName>
    </submittedName>
</protein>
<dbReference type="AlphaFoldDB" id="K5VTP0"/>
<dbReference type="InParanoid" id="K5VTP0"/>
<feature type="region of interest" description="Disordered" evidence="1">
    <location>
        <begin position="1"/>
        <end position="21"/>
    </location>
</feature>
<sequence length="55" mass="6322">MPHPDKTQTAVKDYDGVDPRAQSGDVVRYQAAYERFARKIEDAGVAELRYSKKHR</sequence>
<dbReference type="Proteomes" id="UP000008370">
    <property type="component" value="Unassembled WGS sequence"/>
</dbReference>
<evidence type="ECO:0000256" key="1">
    <source>
        <dbReference type="SAM" id="MobiDB-lite"/>
    </source>
</evidence>
<organism evidence="2 3">
    <name type="scientific">Phanerochaete carnosa (strain HHB-10118-sp)</name>
    <name type="common">White-rot fungus</name>
    <name type="synonym">Peniophora carnosa</name>
    <dbReference type="NCBI Taxonomy" id="650164"/>
    <lineage>
        <taxon>Eukaryota</taxon>
        <taxon>Fungi</taxon>
        <taxon>Dikarya</taxon>
        <taxon>Basidiomycota</taxon>
        <taxon>Agaricomycotina</taxon>
        <taxon>Agaricomycetes</taxon>
        <taxon>Polyporales</taxon>
        <taxon>Phanerochaetaceae</taxon>
        <taxon>Phanerochaete</taxon>
    </lineage>
</organism>
<reference evidence="2 3" key="1">
    <citation type="journal article" date="2012" name="BMC Genomics">
        <title>Comparative genomics of the white-rot fungi, Phanerochaete carnosa and P. chrysosporium, to elucidate the genetic basis of the distinct wood types they colonize.</title>
        <authorList>
            <person name="Suzuki H."/>
            <person name="MacDonald J."/>
            <person name="Syed K."/>
            <person name="Salamov A."/>
            <person name="Hori C."/>
            <person name="Aerts A."/>
            <person name="Henrissat B."/>
            <person name="Wiebenga A."/>
            <person name="vanKuyk P.A."/>
            <person name="Barry K."/>
            <person name="Lindquist E."/>
            <person name="LaButti K."/>
            <person name="Lapidus A."/>
            <person name="Lucas S."/>
            <person name="Coutinho P."/>
            <person name="Gong Y."/>
            <person name="Samejima M."/>
            <person name="Mahadevan R."/>
            <person name="Abou-Zaid M."/>
            <person name="de Vries R.P."/>
            <person name="Igarashi K."/>
            <person name="Yadav J.S."/>
            <person name="Grigoriev I.V."/>
            <person name="Master E.R."/>
        </authorList>
    </citation>
    <scope>NUCLEOTIDE SEQUENCE [LARGE SCALE GENOMIC DNA]</scope>
    <source>
        <strain evidence="2 3">HHB-10118-sp</strain>
    </source>
</reference>
<evidence type="ECO:0000313" key="2">
    <source>
        <dbReference type="EMBL" id="EKM50165.1"/>
    </source>
</evidence>
<dbReference type="HOGENOM" id="CLU_3033116_0_0_1"/>
<accession>K5VTP0</accession>
<dbReference type="EMBL" id="JH930479">
    <property type="protein sequence ID" value="EKM50165.1"/>
    <property type="molecule type" value="Genomic_DNA"/>
</dbReference>
<feature type="compositionally biased region" description="Basic and acidic residues" evidence="1">
    <location>
        <begin position="1"/>
        <end position="18"/>
    </location>
</feature>
<dbReference type="KEGG" id="pco:PHACADRAFT_264743"/>
<proteinExistence type="predicted"/>
<evidence type="ECO:0000313" key="3">
    <source>
        <dbReference type="Proteomes" id="UP000008370"/>
    </source>
</evidence>